<dbReference type="OrthoDB" id="6159837at2759"/>
<feature type="region of interest" description="Disordered" evidence="1">
    <location>
        <begin position="867"/>
        <end position="888"/>
    </location>
</feature>
<keyword evidence="3" id="KW-1185">Reference proteome</keyword>
<organism evidence="2 3">
    <name type="scientific">Candidula unifasciata</name>
    <dbReference type="NCBI Taxonomy" id="100452"/>
    <lineage>
        <taxon>Eukaryota</taxon>
        <taxon>Metazoa</taxon>
        <taxon>Spiralia</taxon>
        <taxon>Lophotrochozoa</taxon>
        <taxon>Mollusca</taxon>
        <taxon>Gastropoda</taxon>
        <taxon>Heterobranchia</taxon>
        <taxon>Euthyneura</taxon>
        <taxon>Panpulmonata</taxon>
        <taxon>Eupulmonata</taxon>
        <taxon>Stylommatophora</taxon>
        <taxon>Helicina</taxon>
        <taxon>Helicoidea</taxon>
        <taxon>Geomitridae</taxon>
        <taxon>Candidula</taxon>
    </lineage>
</organism>
<sequence length="1228" mass="130967">MGSQTEALAGAGCPPAGHITKFVSTNTVMSPSTDVLNDPSGDGCPIGLLSRFPTDSLVEALANSKKQDVNIDSQIEPTQKKSAAKARISKADLEIISSCDAFNDESLEKSSRRVHSADLSSSECHSRGGSDSEDMRRPFASIAREKKKQKKRKKNEDSDSVKSNSSSSEINDKISTSFRSVTEPSLSTVYPSNSNSPLSLTDYICDTKMPEQNAVQESLLYKDVIKKCAAGLKNKDIDSQSWILENGYVGSNSFDKHSEMIAEEISNTLFFSAKENQNRRHKPMQQLPKIKSLHFNIVKHKNKITNTFPPCFVVVKKLQMHKFLKYSNCADSILPLSARLKHLSELCDQGLVKCKKKKQDAGGELIYRNIFEETVLPETTEDEVDSSRKRNLRKRDKHISYVEPSEDDILDEFSRKRRSKHKDVAVRSEDESTAENKKKKKHTSLSESKTDYSNTATSKAVASKAVTVLLVAPPQGSSDRNKVLEDTGIGGEISKIKTKPNEKDKEVNREIIVYPPVSSGSKNYYYARAGTTTPKTGNSTLQMKQKPTGAMQISPPSTNITVLPTTTISGAFVHHPNPVSIFPSLSLGIPGSFPTQTIMPGTPLSSQISTAGGIKKQPQYCVVKMDGKDVLLQIVSSGGIGTAVPVVMPKGKALLTSSIPSVPLVAGSHFIGQPPVSLSSSTQSMSVPLTSVVTVSQGSVASAASLQPMMGIQVLSRPITTSSHNLSGSALPVIQPAQLTSMTNTTSVRPVNLSSVQQIPQSSTAFNSGVSVASFASARTMSALPAAVTPMAAPNTTTVVRTVRVPGPNLRAVAPNQSTSLHSFRIFVPGCSATGMPSRFATLGTIANTNPLTHLAASSLLLPQRKHSSDLEMTPEQRTAKRRKLEKKYPLPPGVVIKTEPLDAAPKPSPVITSVSGPRSLLSQNVHLLSSARPGTNFQSIRIISPSLANSLAARNLRGNSNIIYRAASIGGGQTILLPTSLGQISTRTTTTVTSVSVTSSSSLATSFSEPTLVSARKASDNTNTNAAIASDSSVSFSSFRPICENNVPSPVLQSAVFASVSSSAAGLSDTDTTFSSSVIVTSSIPLEAANGINTASISTPTSGAKSLHTSGTSVVAENRSLGSSPLLASAKRPCEGSSLENVRNALEELKKFIQVQEVCGLKGDRLEKLKELLQKKEEQYKDMLQLADGGISLLSAPKTNGNIGAADDTNIALNDKGGSETDPFVID</sequence>
<evidence type="ECO:0000256" key="1">
    <source>
        <dbReference type="SAM" id="MobiDB-lite"/>
    </source>
</evidence>
<proteinExistence type="predicted"/>
<feature type="compositionally biased region" description="Low complexity" evidence="1">
    <location>
        <begin position="161"/>
        <end position="170"/>
    </location>
</feature>
<protein>
    <submittedName>
        <fullName evidence="2">Uncharacterized protein</fullName>
    </submittedName>
</protein>
<feature type="compositionally biased region" description="Polar residues" evidence="1">
    <location>
        <begin position="445"/>
        <end position="458"/>
    </location>
</feature>
<dbReference type="AlphaFoldDB" id="A0A8S3Z0R0"/>
<dbReference type="EMBL" id="CAJHNH020001112">
    <property type="protein sequence ID" value="CAG5121575.1"/>
    <property type="molecule type" value="Genomic_DNA"/>
</dbReference>
<feature type="compositionally biased region" description="Basic and acidic residues" evidence="1">
    <location>
        <begin position="124"/>
        <end position="137"/>
    </location>
</feature>
<reference evidence="2" key="1">
    <citation type="submission" date="2021-04" db="EMBL/GenBank/DDBJ databases">
        <authorList>
            <consortium name="Molecular Ecology Group"/>
        </authorList>
    </citation>
    <scope>NUCLEOTIDE SEQUENCE</scope>
</reference>
<gene>
    <name evidence="2" type="ORF">CUNI_LOCUS7133</name>
</gene>
<evidence type="ECO:0000313" key="2">
    <source>
        <dbReference type="EMBL" id="CAG5121575.1"/>
    </source>
</evidence>
<evidence type="ECO:0000313" key="3">
    <source>
        <dbReference type="Proteomes" id="UP000678393"/>
    </source>
</evidence>
<feature type="compositionally biased region" description="Basic and acidic residues" evidence="1">
    <location>
        <begin position="422"/>
        <end position="436"/>
    </location>
</feature>
<name>A0A8S3Z0R0_9EUPU</name>
<dbReference type="Proteomes" id="UP000678393">
    <property type="component" value="Unassembled WGS sequence"/>
</dbReference>
<feature type="region of interest" description="Disordered" evidence="1">
    <location>
        <begin position="420"/>
        <end position="458"/>
    </location>
</feature>
<feature type="region of interest" description="Disordered" evidence="1">
    <location>
        <begin position="107"/>
        <end position="170"/>
    </location>
</feature>
<comment type="caution">
    <text evidence="2">The sequence shown here is derived from an EMBL/GenBank/DDBJ whole genome shotgun (WGS) entry which is preliminary data.</text>
</comment>
<accession>A0A8S3Z0R0</accession>